<dbReference type="InterPro" id="IPR011993">
    <property type="entry name" value="PH-like_dom_sf"/>
</dbReference>
<dbReference type="PANTHER" id="PTHR16777:SF2">
    <property type="entry name" value="PROTEIN ECT2"/>
    <property type="match status" value="1"/>
</dbReference>
<dbReference type="CDD" id="cd01229">
    <property type="entry name" value="PH_Ect2"/>
    <property type="match status" value="1"/>
</dbReference>
<dbReference type="Proteomes" id="UP000075880">
    <property type="component" value="Unassembled WGS sequence"/>
</dbReference>
<reference evidence="4" key="1">
    <citation type="submission" date="2024-04" db="UniProtKB">
        <authorList>
            <consortium name="EnsemblMetazoa"/>
        </authorList>
    </citation>
    <scope>IDENTIFICATION</scope>
    <source>
        <strain evidence="4">EBRO</strain>
    </source>
</reference>
<dbReference type="EnsemblMetazoa" id="ENSAATROPT005737">
    <property type="protein sequence ID" value="ENSAATROPP005308"/>
    <property type="gene ID" value="ENSAATROPG004625"/>
</dbReference>
<dbReference type="Gene3D" id="3.40.50.10190">
    <property type="entry name" value="BRCT domain"/>
    <property type="match status" value="3"/>
</dbReference>
<dbReference type="InterPro" id="IPR036420">
    <property type="entry name" value="BRCT_dom_sf"/>
</dbReference>
<evidence type="ECO:0000313" key="4">
    <source>
        <dbReference type="EnsemblMetazoa" id="ENSAATROPP005308"/>
    </source>
</evidence>
<dbReference type="CDD" id="cd00160">
    <property type="entry name" value="RhoGEF"/>
    <property type="match status" value="1"/>
</dbReference>
<dbReference type="GO" id="GO:0005096">
    <property type="term" value="F:GTPase activator activity"/>
    <property type="evidence" value="ECO:0007669"/>
    <property type="project" value="InterPro"/>
</dbReference>
<dbReference type="GO" id="GO:0000281">
    <property type="term" value="P:mitotic cytokinesis"/>
    <property type="evidence" value="ECO:0007669"/>
    <property type="project" value="TreeGrafter"/>
</dbReference>
<dbReference type="InterPro" id="IPR035899">
    <property type="entry name" value="DBL_dom_sf"/>
</dbReference>
<feature type="domain" description="BRCT" evidence="3">
    <location>
        <begin position="206"/>
        <end position="275"/>
    </location>
</feature>
<name>A0AAG5D3X1_ANOAO</name>
<dbReference type="InterPro" id="IPR000219">
    <property type="entry name" value="DH_dom"/>
</dbReference>
<dbReference type="GO" id="GO:0005085">
    <property type="term" value="F:guanyl-nucleotide exchange factor activity"/>
    <property type="evidence" value="ECO:0007669"/>
    <property type="project" value="InterPro"/>
</dbReference>
<feature type="compositionally biased region" description="Polar residues" evidence="1">
    <location>
        <begin position="46"/>
        <end position="57"/>
    </location>
</feature>
<dbReference type="GO" id="GO:0005938">
    <property type="term" value="C:cell cortex"/>
    <property type="evidence" value="ECO:0007669"/>
    <property type="project" value="TreeGrafter"/>
</dbReference>
<feature type="region of interest" description="Disordered" evidence="1">
    <location>
        <begin position="38"/>
        <end position="109"/>
    </location>
</feature>
<dbReference type="PANTHER" id="PTHR16777">
    <property type="entry name" value="PROTEIN ECT2"/>
    <property type="match status" value="1"/>
</dbReference>
<feature type="region of interest" description="Disordered" evidence="1">
    <location>
        <begin position="929"/>
        <end position="954"/>
    </location>
</feature>
<dbReference type="SUPFAM" id="SSF52113">
    <property type="entry name" value="BRCT domain"/>
    <property type="match status" value="2"/>
</dbReference>
<feature type="compositionally biased region" description="Polar residues" evidence="1">
    <location>
        <begin position="1473"/>
        <end position="1484"/>
    </location>
</feature>
<feature type="region of interest" description="Disordered" evidence="1">
    <location>
        <begin position="973"/>
        <end position="1000"/>
    </location>
</feature>
<dbReference type="Pfam" id="PF21243">
    <property type="entry name" value="ECT2_BRCT0"/>
    <property type="match status" value="1"/>
</dbReference>
<keyword evidence="5" id="KW-1185">Reference proteome</keyword>
<evidence type="ECO:0008006" key="6">
    <source>
        <dbReference type="Google" id="ProtNLM"/>
    </source>
</evidence>
<feature type="region of interest" description="Disordered" evidence="1">
    <location>
        <begin position="360"/>
        <end position="380"/>
    </location>
</feature>
<feature type="compositionally biased region" description="Low complexity" evidence="1">
    <location>
        <begin position="367"/>
        <end position="379"/>
    </location>
</feature>
<dbReference type="Gene3D" id="2.30.29.30">
    <property type="entry name" value="Pleckstrin-homology domain (PH domain)/Phosphotyrosine-binding domain (PTB)"/>
    <property type="match status" value="1"/>
</dbReference>
<dbReference type="GO" id="GO:0005634">
    <property type="term" value="C:nucleus"/>
    <property type="evidence" value="ECO:0007669"/>
    <property type="project" value="InterPro"/>
</dbReference>
<sequence>MKESLSLHGKKIVMSNVAGGGEATLADKKLIPISHQCPPKNPLQPIENTNTTSSSGSIAAEPKMLSVVAEESERAAAGGGGAGGGTNTGGTLPPAGSTEAMSISTSPSTPEMTRICLVGPVAQDAASLAAAQSLKLPIVTSDTGAEYVGDDESLSTVFVLSDFEGPVYDALLRTKQRILGPPALQQAVRFSEGLVWNNRPIYNYCMRGVITCFTGIRKKDELTHLVHLIHSMGGSIRKEMNTKVTHLICNSSGGEKYRYAMTFRLAIIRPNWVLEAWKHRDDASFTATSEAFTALHRVKAFDGQKVCFFGFSEEDEQDMINLLKKNGGIPTDLEDPECSHVVMPNSGGHFTDRSMAVEGISPKKSAESPSSSPATNASARVENGRELLLLDQHQSQTPTQRHNEHNGQGDNTGQQEVTIGLEANAGNKAMLPALPEENESTADGIPGDNVAQNGACGASEHGNNHNRYAERRSRPMMASSSMQFIDEEPEGDTEMSTTAANKLSPRPSGAVGDVAAPTTPVVCIAPKHDGVVLTSGEANEFLNPNNISPILKSGGPEHVGDCGTLMVDESFRRIDEAKEDEDEDDDMDDYVIATREAYKRKRPEDSFDDPSLLSVDISIASNVAYGAGSAKKPKLTRTGSITRGIRRSMSFAAIKTPIKSMLRSRRNSVDPNASATSITLLESTFNESIKKPVKEKLRSIRDKITKASKKDTPKSIKTKGLITPANLDNLKKVCNFNGAGMHTPEQSKTDRSEVDFKTPVAPGAPFGGTGGSSSKVVTRSRGKLGGFSALCKPGAVATNECGSLQQRHSIATIGGGLMQDSSSQTATVCANDDESMLGDINNVGSIDAAAASTTIAEDADMMPVVNEHVVQSKPETKNKNTHIVKADWFWYTIQAGYANEIDYLFADYLHSIAQTPVVDRRDSLPVSFNKRKRKRLSQRTPAEGTPLSVGKRRSSVSDAGLLSVSGSFLDCTTSPDKHESSKKNIVTEASEPCKDQPTKPQTMRQNHFMDFFHTESNYVGILDTIVTLFKEPLEEMVESENPLLNKSELKSVFGNFLPIHDVHKRMLDRLKEINGRWSEDVLIGQIVLDHRDDLLKAYPPYVNFFEQMKETLLQCDATNPRFHAFLKINQAKPECGRQSLQDLMIRPVQRLPSISLLLNDILKHTPKTNPDSKKLDDALKAIKEVMTYINEDKRKTEGQMAMFDIFNDIDNCPPHLVSSHRSFVSRCEVTELSDSLSGRGDPLVLFLFSDTLEVCKKRSRVFNSVKSPNTNSLNLTRSSCATTKPYKHVKLMPLSTIRQVVNIIDSARAFSLFFREDRQYSFNIADEEQDKLNYLKSLSKQMAENACRTDAQHFLLNYTSDELGIDVSDINVGTLSKAFKFASKTRIRVGRAFSFNKTPSKLKRAVSTMMTSQFGSTQSLTPSSQLAQMKLASCTNLNEVGEEAGASGESSPSSSKALVAPMSVQPTRKNKNPPISSVGTLRHL</sequence>
<dbReference type="Gene3D" id="1.20.900.10">
    <property type="entry name" value="Dbl homology (DH) domain"/>
    <property type="match status" value="1"/>
</dbReference>
<accession>A0AAG5D3X1</accession>
<dbReference type="Pfam" id="PF00621">
    <property type="entry name" value="RhoGEF"/>
    <property type="match status" value="1"/>
</dbReference>
<proteinExistence type="predicted"/>
<dbReference type="InterPro" id="IPR026817">
    <property type="entry name" value="Ect2"/>
</dbReference>
<dbReference type="GO" id="GO:0007399">
    <property type="term" value="P:nervous system development"/>
    <property type="evidence" value="ECO:0007669"/>
    <property type="project" value="TreeGrafter"/>
</dbReference>
<dbReference type="InterPro" id="IPR049395">
    <property type="entry name" value="ECT2_PH"/>
</dbReference>
<evidence type="ECO:0000256" key="1">
    <source>
        <dbReference type="SAM" id="MobiDB-lite"/>
    </source>
</evidence>
<dbReference type="InterPro" id="IPR001357">
    <property type="entry name" value="BRCT_dom"/>
</dbReference>
<feature type="region of interest" description="Disordered" evidence="1">
    <location>
        <begin position="1441"/>
        <end position="1484"/>
    </location>
</feature>
<dbReference type="GO" id="GO:2000431">
    <property type="term" value="P:regulation of cytokinesis, actomyosin contractile ring assembly"/>
    <property type="evidence" value="ECO:0007669"/>
    <property type="project" value="InterPro"/>
</dbReference>
<protein>
    <recommendedName>
        <fullName evidence="6">Protein ECT2</fullName>
    </recommendedName>
</protein>
<dbReference type="SMART" id="SM00292">
    <property type="entry name" value="BRCT"/>
    <property type="match status" value="1"/>
</dbReference>
<evidence type="ECO:0000313" key="5">
    <source>
        <dbReference type="Proteomes" id="UP000075880"/>
    </source>
</evidence>
<feature type="domain" description="DH" evidence="2">
    <location>
        <begin position="1003"/>
        <end position="1192"/>
    </location>
</feature>
<dbReference type="SMART" id="SM00325">
    <property type="entry name" value="RhoGEF"/>
    <property type="match status" value="1"/>
</dbReference>
<dbReference type="Pfam" id="PF21242">
    <property type="entry name" value="ECT2_PH"/>
    <property type="match status" value="1"/>
</dbReference>
<dbReference type="PROSITE" id="PS50172">
    <property type="entry name" value="BRCT"/>
    <property type="match status" value="1"/>
</dbReference>
<dbReference type="InterPro" id="IPR049396">
    <property type="entry name" value="ECT2_BRCT0"/>
</dbReference>
<organism evidence="4 5">
    <name type="scientific">Anopheles atroparvus</name>
    <name type="common">European mosquito</name>
    <dbReference type="NCBI Taxonomy" id="41427"/>
    <lineage>
        <taxon>Eukaryota</taxon>
        <taxon>Metazoa</taxon>
        <taxon>Ecdysozoa</taxon>
        <taxon>Arthropoda</taxon>
        <taxon>Hexapoda</taxon>
        <taxon>Insecta</taxon>
        <taxon>Pterygota</taxon>
        <taxon>Neoptera</taxon>
        <taxon>Endopterygota</taxon>
        <taxon>Diptera</taxon>
        <taxon>Nematocera</taxon>
        <taxon>Culicoidea</taxon>
        <taxon>Culicidae</taxon>
        <taxon>Anophelinae</taxon>
        <taxon>Anopheles</taxon>
    </lineage>
</organism>
<evidence type="ECO:0000259" key="2">
    <source>
        <dbReference type="PROSITE" id="PS50010"/>
    </source>
</evidence>
<dbReference type="Pfam" id="PF12738">
    <property type="entry name" value="PTCB-BRCT"/>
    <property type="match status" value="1"/>
</dbReference>
<dbReference type="SUPFAM" id="SSF48065">
    <property type="entry name" value="DBL homology domain (DH-domain)"/>
    <property type="match status" value="1"/>
</dbReference>
<feature type="compositionally biased region" description="Polar residues" evidence="1">
    <location>
        <begin position="99"/>
        <end position="109"/>
    </location>
</feature>
<evidence type="ECO:0000259" key="3">
    <source>
        <dbReference type="PROSITE" id="PS50172"/>
    </source>
</evidence>
<feature type="region of interest" description="Disordered" evidence="1">
    <location>
        <begin position="487"/>
        <end position="509"/>
    </location>
</feature>
<feature type="compositionally biased region" description="Low complexity" evidence="1">
    <location>
        <begin position="1443"/>
        <end position="1457"/>
    </location>
</feature>
<feature type="compositionally biased region" description="Gly residues" evidence="1">
    <location>
        <begin position="77"/>
        <end position="88"/>
    </location>
</feature>
<dbReference type="PROSITE" id="PS50010">
    <property type="entry name" value="DH_2"/>
    <property type="match status" value="1"/>
</dbReference>